<dbReference type="HOGENOM" id="CLU_2016262_0_0_1"/>
<dbReference type="AlphaFoldDB" id="R9P203"/>
<gene>
    <name evidence="2" type="ORF">PHSY_002792</name>
</gene>
<evidence type="ECO:0000256" key="1">
    <source>
        <dbReference type="SAM" id="MobiDB-lite"/>
    </source>
</evidence>
<feature type="compositionally biased region" description="Basic and acidic residues" evidence="1">
    <location>
        <begin position="10"/>
        <end position="19"/>
    </location>
</feature>
<dbReference type="GeneID" id="24108083"/>
<feature type="region of interest" description="Disordered" evidence="1">
    <location>
        <begin position="1"/>
        <end position="29"/>
    </location>
</feature>
<evidence type="ECO:0000313" key="3">
    <source>
        <dbReference type="Proteomes" id="UP000014071"/>
    </source>
</evidence>
<sequence>MRKKTGATKVVERGSRYKDQGSTGLDAEGSSTAEVIEFMPKDKLPIVLRDAHWPILVGKPLNVREIRAWAFISSITAESMCQCSGARDRIQHRIKAAEFQMHTLEAPERRDRASRMRVPHAWL</sequence>
<dbReference type="EMBL" id="DF238791">
    <property type="protein sequence ID" value="GAC95217.1"/>
    <property type="molecule type" value="Genomic_DNA"/>
</dbReference>
<organism evidence="2 3">
    <name type="scientific">Pseudozyma hubeiensis (strain SY62)</name>
    <name type="common">Yeast</name>
    <dbReference type="NCBI Taxonomy" id="1305764"/>
    <lineage>
        <taxon>Eukaryota</taxon>
        <taxon>Fungi</taxon>
        <taxon>Dikarya</taxon>
        <taxon>Basidiomycota</taxon>
        <taxon>Ustilaginomycotina</taxon>
        <taxon>Ustilaginomycetes</taxon>
        <taxon>Ustilaginales</taxon>
        <taxon>Ustilaginaceae</taxon>
        <taxon>Pseudozyma</taxon>
    </lineage>
</organism>
<proteinExistence type="predicted"/>
<dbReference type="RefSeq" id="XP_012188804.1">
    <property type="nucleotide sequence ID" value="XM_012333414.1"/>
</dbReference>
<evidence type="ECO:0000313" key="2">
    <source>
        <dbReference type="EMBL" id="GAC95217.1"/>
    </source>
</evidence>
<dbReference type="Proteomes" id="UP000014071">
    <property type="component" value="Unassembled WGS sequence"/>
</dbReference>
<accession>R9P203</accession>
<reference evidence="3" key="1">
    <citation type="journal article" date="2013" name="Genome Announc.">
        <title>Draft genome sequence of the basidiomycetous yeast-like fungus Pseudozyma hubeiensis SY62, which produces an abundant amount of the biosurfactant mannosylerythritol lipids.</title>
        <authorList>
            <person name="Konishi M."/>
            <person name="Hatada Y."/>
            <person name="Horiuchi J."/>
        </authorList>
    </citation>
    <scope>NUCLEOTIDE SEQUENCE [LARGE SCALE GENOMIC DNA]</scope>
    <source>
        <strain evidence="3">SY62</strain>
    </source>
</reference>
<protein>
    <submittedName>
        <fullName evidence="2">Uncharacterized protein</fullName>
    </submittedName>
</protein>
<keyword evidence="3" id="KW-1185">Reference proteome</keyword>
<name>R9P203_PSEHS</name>